<evidence type="ECO:0000256" key="2">
    <source>
        <dbReference type="ARBA" id="ARBA00022692"/>
    </source>
</evidence>
<evidence type="ECO:0000259" key="6">
    <source>
        <dbReference type="PROSITE" id="PS50262"/>
    </source>
</evidence>
<feature type="transmembrane region" description="Helical" evidence="5">
    <location>
        <begin position="121"/>
        <end position="148"/>
    </location>
</feature>
<dbReference type="InterPro" id="IPR017452">
    <property type="entry name" value="GPCR_Rhodpsn_7TM"/>
</dbReference>
<keyword evidence="4 5" id="KW-0472">Membrane</keyword>
<feature type="transmembrane region" description="Helical" evidence="5">
    <location>
        <begin position="224"/>
        <end position="245"/>
    </location>
</feature>
<comment type="subcellular location">
    <subcellularLocation>
        <location evidence="1">Membrane</location>
    </subcellularLocation>
</comment>
<dbReference type="SUPFAM" id="SSF81321">
    <property type="entry name" value="Family A G protein-coupled receptor-like"/>
    <property type="match status" value="1"/>
</dbReference>
<dbReference type="InterPro" id="IPR052921">
    <property type="entry name" value="GPCR1_Superfamily_Member"/>
</dbReference>
<keyword evidence="2 5" id="KW-0812">Transmembrane</keyword>
<protein>
    <recommendedName>
        <fullName evidence="6">G-protein coupled receptors family 1 profile domain-containing protein</fullName>
    </recommendedName>
</protein>
<feature type="transmembrane region" description="Helical" evidence="5">
    <location>
        <begin position="266"/>
        <end position="292"/>
    </location>
</feature>
<dbReference type="Gene3D" id="1.20.1070.10">
    <property type="entry name" value="Rhodopsin 7-helix transmembrane proteins"/>
    <property type="match status" value="1"/>
</dbReference>
<reference evidence="7" key="2">
    <citation type="submission" date="2025-09" db="UniProtKB">
        <authorList>
            <consortium name="Ensembl"/>
        </authorList>
    </citation>
    <scope>IDENTIFICATION</scope>
</reference>
<accession>A0A3Q2EF66</accession>
<dbReference type="GO" id="GO:0004930">
    <property type="term" value="F:G protein-coupled receptor activity"/>
    <property type="evidence" value="ECO:0007669"/>
    <property type="project" value="InterPro"/>
</dbReference>
<dbReference type="PROSITE" id="PS50262">
    <property type="entry name" value="G_PROTEIN_RECEP_F1_2"/>
    <property type="match status" value="1"/>
</dbReference>
<feature type="transmembrane region" description="Helical" evidence="5">
    <location>
        <begin position="53"/>
        <end position="78"/>
    </location>
</feature>
<evidence type="ECO:0000256" key="4">
    <source>
        <dbReference type="ARBA" id="ARBA00023136"/>
    </source>
</evidence>
<dbReference type="Ensembl" id="ENSCVAT00000025782.1">
    <property type="protein sequence ID" value="ENSCVAP00000031168.1"/>
    <property type="gene ID" value="ENSCVAG00000020293.1"/>
</dbReference>
<reference evidence="7" key="1">
    <citation type="submission" date="2025-08" db="UniProtKB">
        <authorList>
            <consortium name="Ensembl"/>
        </authorList>
    </citation>
    <scope>IDENTIFICATION</scope>
</reference>
<dbReference type="PANTHER" id="PTHR26451">
    <property type="entry name" value="G_PROTEIN_RECEP_F1_2 DOMAIN-CONTAINING PROTEIN"/>
    <property type="match status" value="1"/>
</dbReference>
<evidence type="ECO:0000313" key="7">
    <source>
        <dbReference type="Ensembl" id="ENSCVAP00000031168.1"/>
    </source>
</evidence>
<dbReference type="AlphaFoldDB" id="A0A3Q2EF66"/>
<dbReference type="GO" id="GO:0005549">
    <property type="term" value="F:odorant binding"/>
    <property type="evidence" value="ECO:0007669"/>
    <property type="project" value="TreeGrafter"/>
</dbReference>
<dbReference type="GO" id="GO:0016020">
    <property type="term" value="C:membrane"/>
    <property type="evidence" value="ECO:0007669"/>
    <property type="project" value="UniProtKB-SubCell"/>
</dbReference>
<keyword evidence="3 5" id="KW-1133">Transmembrane helix</keyword>
<feature type="transmembrane region" description="Helical" evidence="5">
    <location>
        <begin position="304"/>
        <end position="323"/>
    </location>
</feature>
<dbReference type="Pfam" id="PF00001">
    <property type="entry name" value="7tm_1"/>
    <property type="match status" value="1"/>
</dbReference>
<dbReference type="Proteomes" id="UP000265020">
    <property type="component" value="Unassembled WGS sequence"/>
</dbReference>
<dbReference type="PANTHER" id="PTHR26451:SF866">
    <property type="entry name" value="ODORANT RECEPTOR-RELATED"/>
    <property type="match status" value="1"/>
</dbReference>
<keyword evidence="8" id="KW-1185">Reference proteome</keyword>
<evidence type="ECO:0000256" key="5">
    <source>
        <dbReference type="SAM" id="Phobius"/>
    </source>
</evidence>
<evidence type="ECO:0000256" key="3">
    <source>
        <dbReference type="ARBA" id="ARBA00022989"/>
    </source>
</evidence>
<proteinExistence type="predicted"/>
<dbReference type="FunFam" id="1.20.1070.10:FF:000096">
    <property type="entry name" value="Odorant receptor 131-2"/>
    <property type="match status" value="1"/>
</dbReference>
<dbReference type="CDD" id="cd00637">
    <property type="entry name" value="7tm_classA_rhodopsin-like"/>
    <property type="match status" value="1"/>
</dbReference>
<evidence type="ECO:0000313" key="8">
    <source>
        <dbReference type="Proteomes" id="UP000265020"/>
    </source>
</evidence>
<dbReference type="GO" id="GO:0004984">
    <property type="term" value="F:olfactory receptor activity"/>
    <property type="evidence" value="ECO:0007669"/>
    <property type="project" value="TreeGrafter"/>
</dbReference>
<name>A0A3Q2EF66_CYPVA</name>
<sequence>MDFTCCFSITYQPLLFRNKLCINNYVMTNCIFFLPTDKSNMTSLSENQELLKAIIVGTLSTVPSVIFLYINGTILFTLRSKAVFRDTSRYVLLYNLLLTDTLQLAQSQLHFLLSNCKVKMAYSICIFLNFLASLTTGISPLTLVVMPLERYVAVCFPLRHSSIITIRNTNVVIMAIWAVSSLNNLIRVLWFLKSSSEKIEIWKLKDLCSRVSFILGALTDEYDRAYTCVVFVSAGVAATFSYVGVIKAARSASTNKALANRARHTLLLNLIQLGLSLSSTIYGPLVIGLSKILTRVAFSWVRNIFYVCFIIFPRCLSSLIYGLRDQTIRPVLLYYLCCSPKVRG</sequence>
<dbReference type="InterPro" id="IPR000276">
    <property type="entry name" value="GPCR_Rhodpsn"/>
</dbReference>
<organism evidence="7 8">
    <name type="scientific">Cyprinodon variegatus</name>
    <name type="common">Sheepshead minnow</name>
    <dbReference type="NCBI Taxonomy" id="28743"/>
    <lineage>
        <taxon>Eukaryota</taxon>
        <taxon>Metazoa</taxon>
        <taxon>Chordata</taxon>
        <taxon>Craniata</taxon>
        <taxon>Vertebrata</taxon>
        <taxon>Euteleostomi</taxon>
        <taxon>Actinopterygii</taxon>
        <taxon>Neopterygii</taxon>
        <taxon>Teleostei</taxon>
        <taxon>Neoteleostei</taxon>
        <taxon>Acanthomorphata</taxon>
        <taxon>Ovalentaria</taxon>
        <taxon>Atherinomorphae</taxon>
        <taxon>Cyprinodontiformes</taxon>
        <taxon>Cyprinodontidae</taxon>
        <taxon>Cyprinodon</taxon>
    </lineage>
</organism>
<evidence type="ECO:0000256" key="1">
    <source>
        <dbReference type="ARBA" id="ARBA00004370"/>
    </source>
</evidence>
<dbReference type="GeneTree" id="ENSGT00940000163093"/>
<feature type="domain" description="G-protein coupled receptors family 1 profile" evidence="6">
    <location>
        <begin position="70"/>
        <end position="321"/>
    </location>
</feature>